<name>A0A1X7SSC5_AMPQE</name>
<dbReference type="InterPro" id="IPR036445">
    <property type="entry name" value="GPCR_2_extracell_dom_sf"/>
</dbReference>
<evidence type="ECO:0000259" key="3">
    <source>
        <dbReference type="PROSITE" id="PS50227"/>
    </source>
</evidence>
<reference evidence="4" key="1">
    <citation type="submission" date="2017-05" db="UniProtKB">
        <authorList>
            <consortium name="EnsemblMetazoa"/>
        </authorList>
    </citation>
    <scope>IDENTIFICATION</scope>
</reference>
<dbReference type="InParanoid" id="A0A1X7SSC5"/>
<dbReference type="PROSITE" id="PS50227">
    <property type="entry name" value="G_PROTEIN_RECEP_F2_3"/>
    <property type="match status" value="1"/>
</dbReference>
<accession>A0A1X7SSC5</accession>
<dbReference type="Gene3D" id="4.10.1240.10">
    <property type="entry name" value="GPCR, family 2, extracellular hormone receptor domain"/>
    <property type="match status" value="1"/>
</dbReference>
<dbReference type="GO" id="GO:0004930">
    <property type="term" value="F:G protein-coupled receptor activity"/>
    <property type="evidence" value="ECO:0007669"/>
    <property type="project" value="InterPro"/>
</dbReference>
<proteinExistence type="inferred from homology"/>
<dbReference type="EnsemblMetazoa" id="Aqu2.1.04978_001">
    <property type="protein sequence ID" value="Aqu2.1.04978_001"/>
    <property type="gene ID" value="Aqu2.1.04978"/>
</dbReference>
<sequence length="180" mass="19747">MTERPVITYSVVYYQQGQDSSSVTLTVNAPTTTVMIDLVACRMETTVSSDRGAFEWPETMSDSTVNISCPNGPSGATANRKCTNNSTWESPNVTFCATSVISNRFRNISKVNVTAENVVSIFENLTDLVMSTTDAADQNTDNIRTVSAILNQTANLLSDPIIIMNLSSSELLMVYDMFYH</sequence>
<dbReference type="PANTHER" id="PTHR45930">
    <property type="entry name" value="G-PROTEIN COUPLED RECEPTOR 124-LIKE PROTEIN"/>
    <property type="match status" value="1"/>
</dbReference>
<keyword evidence="2" id="KW-0675">Receptor</keyword>
<evidence type="ECO:0000256" key="2">
    <source>
        <dbReference type="ARBA" id="ARBA00023170"/>
    </source>
</evidence>
<protein>
    <recommendedName>
        <fullName evidence="3">G-protein coupled receptors family 2 profile 1 domain-containing protein</fullName>
    </recommendedName>
</protein>
<feature type="domain" description="G-protein coupled receptors family 2 profile 1" evidence="3">
    <location>
        <begin position="50"/>
        <end position="100"/>
    </location>
</feature>
<dbReference type="AlphaFoldDB" id="A0A1X7SSC5"/>
<dbReference type="SUPFAM" id="SSF111418">
    <property type="entry name" value="Hormone receptor domain"/>
    <property type="match status" value="1"/>
</dbReference>
<comment type="similarity">
    <text evidence="1">Belongs to the G-protein coupled receptor 2 family. Adhesion G-protein coupled receptor (ADGR) subfamily.</text>
</comment>
<dbReference type="InterPro" id="IPR051963">
    <property type="entry name" value="Adhesion_GPCR_A"/>
</dbReference>
<dbReference type="PANTHER" id="PTHR45930:SF4">
    <property type="entry name" value="ADHESION G PROTEIN-COUPLED RECEPTOR A3"/>
    <property type="match status" value="1"/>
</dbReference>
<evidence type="ECO:0000313" key="4">
    <source>
        <dbReference type="EnsemblMetazoa" id="Aqu2.1.04978_001"/>
    </source>
</evidence>
<evidence type="ECO:0000256" key="1">
    <source>
        <dbReference type="ARBA" id="ARBA00007343"/>
    </source>
</evidence>
<dbReference type="GO" id="GO:0005886">
    <property type="term" value="C:plasma membrane"/>
    <property type="evidence" value="ECO:0007669"/>
    <property type="project" value="TreeGrafter"/>
</dbReference>
<organism evidence="4">
    <name type="scientific">Amphimedon queenslandica</name>
    <name type="common">Sponge</name>
    <dbReference type="NCBI Taxonomy" id="400682"/>
    <lineage>
        <taxon>Eukaryota</taxon>
        <taxon>Metazoa</taxon>
        <taxon>Porifera</taxon>
        <taxon>Demospongiae</taxon>
        <taxon>Heteroscleromorpha</taxon>
        <taxon>Haplosclerida</taxon>
        <taxon>Niphatidae</taxon>
        <taxon>Amphimedon</taxon>
    </lineage>
</organism>
<dbReference type="GO" id="GO:0007166">
    <property type="term" value="P:cell surface receptor signaling pathway"/>
    <property type="evidence" value="ECO:0007669"/>
    <property type="project" value="TreeGrafter"/>
</dbReference>
<dbReference type="InterPro" id="IPR001879">
    <property type="entry name" value="GPCR_2_extracellular_dom"/>
</dbReference>